<dbReference type="KEGG" id="samy:DB32_001330"/>
<dbReference type="EMBL" id="CP011125">
    <property type="protein sequence ID" value="AKF04181.1"/>
    <property type="molecule type" value="Genomic_DNA"/>
</dbReference>
<dbReference type="Proteomes" id="UP000034883">
    <property type="component" value="Chromosome"/>
</dbReference>
<sequence length="43" mass="5012">MAADRVHRTFRAAARPELRAQPSELRAQLSRLRLQLWPRMLAA</sequence>
<protein>
    <submittedName>
        <fullName evidence="1">Uncharacterized protein</fullName>
    </submittedName>
</protein>
<evidence type="ECO:0000313" key="2">
    <source>
        <dbReference type="Proteomes" id="UP000034883"/>
    </source>
</evidence>
<dbReference type="STRING" id="927083.DB32_001330"/>
<reference evidence="1 2" key="1">
    <citation type="submission" date="2015-03" db="EMBL/GenBank/DDBJ databases">
        <title>Genome assembly of Sandaracinus amylolyticus DSM 53668.</title>
        <authorList>
            <person name="Sharma G."/>
            <person name="Subramanian S."/>
        </authorList>
    </citation>
    <scope>NUCLEOTIDE SEQUENCE [LARGE SCALE GENOMIC DNA]</scope>
    <source>
        <strain evidence="1 2">DSM 53668</strain>
    </source>
</reference>
<name>A0A0F6W0A6_9BACT</name>
<accession>A0A0F6W0A6</accession>
<dbReference type="AlphaFoldDB" id="A0A0F6W0A6"/>
<organism evidence="1 2">
    <name type="scientific">Sandaracinus amylolyticus</name>
    <dbReference type="NCBI Taxonomy" id="927083"/>
    <lineage>
        <taxon>Bacteria</taxon>
        <taxon>Pseudomonadati</taxon>
        <taxon>Myxococcota</taxon>
        <taxon>Polyangia</taxon>
        <taxon>Polyangiales</taxon>
        <taxon>Sandaracinaceae</taxon>
        <taxon>Sandaracinus</taxon>
    </lineage>
</organism>
<proteinExistence type="predicted"/>
<gene>
    <name evidence="1" type="ORF">DB32_001330</name>
</gene>
<keyword evidence="2" id="KW-1185">Reference proteome</keyword>
<evidence type="ECO:0000313" key="1">
    <source>
        <dbReference type="EMBL" id="AKF04181.1"/>
    </source>
</evidence>